<dbReference type="Proteomes" id="UP000320762">
    <property type="component" value="Unassembled WGS sequence"/>
</dbReference>
<dbReference type="EMBL" id="VDMD01000001">
    <property type="protein sequence ID" value="TRM68990.1"/>
    <property type="molecule type" value="Genomic_DNA"/>
</dbReference>
<feature type="compositionally biased region" description="Low complexity" evidence="1">
    <location>
        <begin position="133"/>
        <end position="144"/>
    </location>
</feature>
<gene>
    <name evidence="2" type="ORF">BD626DRAFT_562807</name>
</gene>
<sequence>MPRPAGPGTGVYDVDTRTRAVGGPANTSAAYPAEDVRRREEAVSSPPRAEVRESIVRPEPENVPTVPTKIQPRPTSPEDPDAFGDPWDDAAVDSGFEDVDVFDEELPEGYSDEEENAASVGQPAGSGDQLGPRDAAAAGGRAMDIVVPQTKNNAVAEGQGSTPSVAVPKSEASIKNTNAIAQDTEQTSQPSAPIDSQAGGTAPIPAVKDDGEDTGAMSDDSQGSKRPHLTIKTNLNGSVEEKGPVAQSGRAGVDV</sequence>
<feature type="compositionally biased region" description="Acidic residues" evidence="1">
    <location>
        <begin position="78"/>
        <end position="116"/>
    </location>
</feature>
<feature type="compositionally biased region" description="Polar residues" evidence="1">
    <location>
        <begin position="149"/>
        <end position="164"/>
    </location>
</feature>
<reference evidence="2 3" key="1">
    <citation type="journal article" date="2019" name="New Phytol.">
        <title>Comparative genomics reveals unique wood-decay strategies and fruiting body development in the Schizophyllaceae.</title>
        <authorList>
            <person name="Almasi E."/>
            <person name="Sahu N."/>
            <person name="Krizsan K."/>
            <person name="Balint B."/>
            <person name="Kovacs G.M."/>
            <person name="Kiss B."/>
            <person name="Cseklye J."/>
            <person name="Drula E."/>
            <person name="Henrissat B."/>
            <person name="Nagy I."/>
            <person name="Chovatia M."/>
            <person name="Adam C."/>
            <person name="LaButti K."/>
            <person name="Lipzen A."/>
            <person name="Riley R."/>
            <person name="Grigoriev I.V."/>
            <person name="Nagy L.G."/>
        </authorList>
    </citation>
    <scope>NUCLEOTIDE SEQUENCE [LARGE SCALE GENOMIC DNA]</scope>
    <source>
        <strain evidence="2 3">NL-1724</strain>
    </source>
</reference>
<dbReference type="AlphaFoldDB" id="A0A550CW21"/>
<feature type="compositionally biased region" description="Basic and acidic residues" evidence="1">
    <location>
        <begin position="49"/>
        <end position="60"/>
    </location>
</feature>
<protein>
    <submittedName>
        <fullName evidence="2">Uncharacterized protein</fullName>
    </submittedName>
</protein>
<organism evidence="2 3">
    <name type="scientific">Schizophyllum amplum</name>
    <dbReference type="NCBI Taxonomy" id="97359"/>
    <lineage>
        <taxon>Eukaryota</taxon>
        <taxon>Fungi</taxon>
        <taxon>Dikarya</taxon>
        <taxon>Basidiomycota</taxon>
        <taxon>Agaricomycotina</taxon>
        <taxon>Agaricomycetes</taxon>
        <taxon>Agaricomycetidae</taxon>
        <taxon>Agaricales</taxon>
        <taxon>Schizophyllaceae</taxon>
        <taxon>Schizophyllum</taxon>
    </lineage>
</organism>
<keyword evidence="3" id="KW-1185">Reference proteome</keyword>
<evidence type="ECO:0000313" key="3">
    <source>
        <dbReference type="Proteomes" id="UP000320762"/>
    </source>
</evidence>
<evidence type="ECO:0000256" key="1">
    <source>
        <dbReference type="SAM" id="MobiDB-lite"/>
    </source>
</evidence>
<comment type="caution">
    <text evidence="2">The sequence shown here is derived from an EMBL/GenBank/DDBJ whole genome shotgun (WGS) entry which is preliminary data.</text>
</comment>
<name>A0A550CW21_9AGAR</name>
<proteinExistence type="predicted"/>
<accession>A0A550CW21</accession>
<feature type="region of interest" description="Disordered" evidence="1">
    <location>
        <begin position="1"/>
        <end position="255"/>
    </location>
</feature>
<feature type="compositionally biased region" description="Polar residues" evidence="1">
    <location>
        <begin position="173"/>
        <end position="191"/>
    </location>
</feature>
<evidence type="ECO:0000313" key="2">
    <source>
        <dbReference type="EMBL" id="TRM68990.1"/>
    </source>
</evidence>